<dbReference type="PANTHER" id="PTHR30069:SF29">
    <property type="entry name" value="HEMOGLOBIN AND HEMOGLOBIN-HAPTOGLOBIN-BINDING PROTEIN 1-RELATED"/>
    <property type="match status" value="1"/>
</dbReference>
<evidence type="ECO:0000256" key="3">
    <source>
        <dbReference type="ARBA" id="ARBA00022452"/>
    </source>
</evidence>
<proteinExistence type="inferred from homology"/>
<evidence type="ECO:0000313" key="15">
    <source>
        <dbReference type="EMBL" id="KIX16010.1"/>
    </source>
</evidence>
<evidence type="ECO:0000313" key="16">
    <source>
        <dbReference type="Proteomes" id="UP000032233"/>
    </source>
</evidence>
<keyword evidence="8" id="KW-0675">Receptor</keyword>
<dbReference type="AlphaFoldDB" id="A0A0D2K396"/>
<dbReference type="EMBL" id="AZAC01000001">
    <property type="protein sequence ID" value="KIX16010.1"/>
    <property type="molecule type" value="Genomic_DNA"/>
</dbReference>
<reference evidence="15 16" key="1">
    <citation type="submission" date="2013-11" db="EMBL/GenBank/DDBJ databases">
        <title>Metagenomic analysis of a methanogenic consortium involved in long chain n-alkane degradation.</title>
        <authorList>
            <person name="Davidova I.A."/>
            <person name="Callaghan A.V."/>
            <person name="Wawrik B."/>
            <person name="Pruitt S."/>
            <person name="Marks C."/>
            <person name="Duncan K.E."/>
            <person name="Suflita J.M."/>
        </authorList>
    </citation>
    <scope>NUCLEOTIDE SEQUENCE [LARGE SCALE GENOMIC DNA]</scope>
    <source>
        <strain evidence="15 16">SPR</strain>
    </source>
</reference>
<comment type="subcellular location">
    <subcellularLocation>
        <location evidence="1 10">Cell outer membrane</location>
        <topology evidence="1 10">Multi-pass membrane protein</topology>
    </subcellularLocation>
</comment>
<keyword evidence="3 10" id="KW-1134">Transmembrane beta strand</keyword>
<organism evidence="15 16">
    <name type="scientific">Dethiosulfatarculus sandiegensis</name>
    <dbReference type="NCBI Taxonomy" id="1429043"/>
    <lineage>
        <taxon>Bacteria</taxon>
        <taxon>Pseudomonadati</taxon>
        <taxon>Thermodesulfobacteriota</taxon>
        <taxon>Desulfarculia</taxon>
        <taxon>Desulfarculales</taxon>
        <taxon>Desulfarculaceae</taxon>
        <taxon>Dethiosulfatarculus</taxon>
    </lineage>
</organism>
<dbReference type="InParanoid" id="A0A0D2K396"/>
<dbReference type="InterPro" id="IPR012910">
    <property type="entry name" value="Plug_dom"/>
</dbReference>
<feature type="domain" description="TonB-dependent receptor-like beta-barrel" evidence="13">
    <location>
        <begin position="296"/>
        <end position="667"/>
    </location>
</feature>
<sequence length="693" mass="77442">MRCLTRLTCFCLVMSLCCLGGPSLAAEKKVDFQPYGLGDLVVTGNKPDSRQVAIDTVVTAQDIEATNSKTVAEALQYAPGVVVTTGRKAEPDIQIHGFSQDKILVLIDGVPYHETNYRKLNLNQIPADIISRIEVVKNAPSVLYGANAAVAVINVITKKAAANDGKPVFALRGEFSENDTYRASLTSGIKADALNFWFNYTHRETDGFPMSDDYDPRTGTIVPKPGKPYNTVLQDGDYRKNSQHSVDSIWLRVGVEPSEDSEYFVSLHRITASRGVPPNVDEERVFMFRPAFSGLSKFDHYDDWGFDVSGRQGFGDKFNLKGKLFYHNHKDNYISYADKDYSRELSDSSYKDYFLGGNLIGEFLPADGHALRASLHYKGDSHKERDDAYLPYAESFSYTGSTGLEYQFDGVSGLLLTVGMSYDWFEVDKAEITETNKDGDFLEFSNPDLPSSKNEFNPMVGLSYTFSDTTRLFGSVARKTRFPTLQELFSSKSGNIELDAEQSLNYTLGVGRDFGDMVSVELAGFYHDISDWISRDGPWVDSKYRNYSDVQVYGAEFGVTIRPMADLTLSANYTYAHGKDESEGAVTDKVLSLPEHKLDLGLGYMIPVVKVKLDLTGLYVSDRYSQLPSPQNPDEEEVKDDSYFVGNLRLGKNFCDHFEGYFSVKNLADENYEPEKGYPAAGRSFWVGFIARF</sequence>
<keyword evidence="2 10" id="KW-0813">Transport</keyword>
<dbReference type="GO" id="GO:0015344">
    <property type="term" value="F:siderophore uptake transmembrane transporter activity"/>
    <property type="evidence" value="ECO:0007669"/>
    <property type="project" value="TreeGrafter"/>
</dbReference>
<evidence type="ECO:0000256" key="4">
    <source>
        <dbReference type="ARBA" id="ARBA00022692"/>
    </source>
</evidence>
<dbReference type="InterPro" id="IPR000531">
    <property type="entry name" value="Beta-barrel_TonB"/>
</dbReference>
<keyword evidence="4 10" id="KW-0812">Transmembrane</keyword>
<keyword evidence="16" id="KW-1185">Reference proteome</keyword>
<evidence type="ECO:0000256" key="11">
    <source>
        <dbReference type="RuleBase" id="RU003357"/>
    </source>
</evidence>
<protein>
    <recommendedName>
        <fullName evidence="17">TonB-denpendent receptor</fullName>
    </recommendedName>
</protein>
<dbReference type="InterPro" id="IPR037066">
    <property type="entry name" value="Plug_dom_sf"/>
</dbReference>
<evidence type="ECO:0000256" key="2">
    <source>
        <dbReference type="ARBA" id="ARBA00022448"/>
    </source>
</evidence>
<evidence type="ECO:0000256" key="9">
    <source>
        <dbReference type="ARBA" id="ARBA00023237"/>
    </source>
</evidence>
<feature type="signal peptide" evidence="12">
    <location>
        <begin position="1"/>
        <end position="25"/>
    </location>
</feature>
<evidence type="ECO:0000256" key="7">
    <source>
        <dbReference type="ARBA" id="ARBA00023136"/>
    </source>
</evidence>
<evidence type="ECO:0000256" key="6">
    <source>
        <dbReference type="ARBA" id="ARBA00023077"/>
    </source>
</evidence>
<dbReference type="CDD" id="cd01347">
    <property type="entry name" value="ligand_gated_channel"/>
    <property type="match status" value="1"/>
</dbReference>
<dbReference type="Gene3D" id="2.40.170.20">
    <property type="entry name" value="TonB-dependent receptor, beta-barrel domain"/>
    <property type="match status" value="1"/>
</dbReference>
<keyword evidence="9 10" id="KW-0998">Cell outer membrane</keyword>
<evidence type="ECO:0000259" key="14">
    <source>
        <dbReference type="Pfam" id="PF07715"/>
    </source>
</evidence>
<dbReference type="Proteomes" id="UP000032233">
    <property type="component" value="Unassembled WGS sequence"/>
</dbReference>
<gene>
    <name evidence="15" type="ORF">X474_00120</name>
</gene>
<evidence type="ECO:0000256" key="10">
    <source>
        <dbReference type="PROSITE-ProRule" id="PRU01360"/>
    </source>
</evidence>
<evidence type="ECO:0000256" key="1">
    <source>
        <dbReference type="ARBA" id="ARBA00004571"/>
    </source>
</evidence>
<dbReference type="InterPro" id="IPR036942">
    <property type="entry name" value="Beta-barrel_TonB_sf"/>
</dbReference>
<dbReference type="RefSeq" id="WP_044346041.1">
    <property type="nucleotide sequence ID" value="NZ_AZAC01000001.1"/>
</dbReference>
<feature type="domain" description="TonB-dependent receptor plug" evidence="14">
    <location>
        <begin position="56"/>
        <end position="151"/>
    </location>
</feature>
<dbReference type="SUPFAM" id="SSF56935">
    <property type="entry name" value="Porins"/>
    <property type="match status" value="1"/>
</dbReference>
<comment type="caution">
    <text evidence="15">The sequence shown here is derived from an EMBL/GenBank/DDBJ whole genome shotgun (WGS) entry which is preliminary data.</text>
</comment>
<evidence type="ECO:0008006" key="17">
    <source>
        <dbReference type="Google" id="ProtNLM"/>
    </source>
</evidence>
<dbReference type="InterPro" id="IPR039426">
    <property type="entry name" value="TonB-dep_rcpt-like"/>
</dbReference>
<dbReference type="OrthoDB" id="9800913at2"/>
<name>A0A0D2K396_9BACT</name>
<comment type="similarity">
    <text evidence="10 11">Belongs to the TonB-dependent receptor family.</text>
</comment>
<feature type="chain" id="PRO_5002245884" description="TonB-denpendent receptor" evidence="12">
    <location>
        <begin position="26"/>
        <end position="693"/>
    </location>
</feature>
<dbReference type="Pfam" id="PF00593">
    <property type="entry name" value="TonB_dep_Rec_b-barrel"/>
    <property type="match status" value="1"/>
</dbReference>
<dbReference type="PANTHER" id="PTHR30069">
    <property type="entry name" value="TONB-DEPENDENT OUTER MEMBRANE RECEPTOR"/>
    <property type="match status" value="1"/>
</dbReference>
<dbReference type="GO" id="GO:0044718">
    <property type="term" value="P:siderophore transmembrane transport"/>
    <property type="evidence" value="ECO:0007669"/>
    <property type="project" value="TreeGrafter"/>
</dbReference>
<evidence type="ECO:0000259" key="13">
    <source>
        <dbReference type="Pfam" id="PF00593"/>
    </source>
</evidence>
<keyword evidence="6 11" id="KW-0798">TonB box</keyword>
<keyword evidence="5 12" id="KW-0732">Signal</keyword>
<evidence type="ECO:0000256" key="5">
    <source>
        <dbReference type="ARBA" id="ARBA00022729"/>
    </source>
</evidence>
<keyword evidence="7 10" id="KW-0472">Membrane</keyword>
<evidence type="ECO:0000256" key="12">
    <source>
        <dbReference type="SAM" id="SignalP"/>
    </source>
</evidence>
<evidence type="ECO:0000256" key="8">
    <source>
        <dbReference type="ARBA" id="ARBA00023170"/>
    </source>
</evidence>
<dbReference type="STRING" id="1429043.X474_00120"/>
<accession>A0A0D2K396</accession>
<dbReference type="PROSITE" id="PS52016">
    <property type="entry name" value="TONB_DEPENDENT_REC_3"/>
    <property type="match status" value="1"/>
</dbReference>
<dbReference type="Pfam" id="PF07715">
    <property type="entry name" value="Plug"/>
    <property type="match status" value="1"/>
</dbReference>
<dbReference type="Gene3D" id="2.170.130.10">
    <property type="entry name" value="TonB-dependent receptor, plug domain"/>
    <property type="match status" value="1"/>
</dbReference>
<dbReference type="GO" id="GO:0009279">
    <property type="term" value="C:cell outer membrane"/>
    <property type="evidence" value="ECO:0007669"/>
    <property type="project" value="UniProtKB-SubCell"/>
</dbReference>